<accession>A0A9P0PRF2</accession>
<gene>
    <name evidence="1" type="ORF">ACAOBT_LOCUS19948</name>
</gene>
<evidence type="ECO:0000313" key="1">
    <source>
        <dbReference type="EMBL" id="CAH1990905.1"/>
    </source>
</evidence>
<keyword evidence="2" id="KW-1185">Reference proteome</keyword>
<organism evidence="1 2">
    <name type="scientific">Acanthoscelides obtectus</name>
    <name type="common">Bean weevil</name>
    <name type="synonym">Bruchus obtectus</name>
    <dbReference type="NCBI Taxonomy" id="200917"/>
    <lineage>
        <taxon>Eukaryota</taxon>
        <taxon>Metazoa</taxon>
        <taxon>Ecdysozoa</taxon>
        <taxon>Arthropoda</taxon>
        <taxon>Hexapoda</taxon>
        <taxon>Insecta</taxon>
        <taxon>Pterygota</taxon>
        <taxon>Neoptera</taxon>
        <taxon>Endopterygota</taxon>
        <taxon>Coleoptera</taxon>
        <taxon>Polyphaga</taxon>
        <taxon>Cucujiformia</taxon>
        <taxon>Chrysomeloidea</taxon>
        <taxon>Chrysomelidae</taxon>
        <taxon>Bruchinae</taxon>
        <taxon>Bruchini</taxon>
        <taxon>Acanthoscelides</taxon>
    </lineage>
</organism>
<dbReference type="EMBL" id="CAKOFQ010007101">
    <property type="protein sequence ID" value="CAH1990905.1"/>
    <property type="molecule type" value="Genomic_DNA"/>
</dbReference>
<dbReference type="Proteomes" id="UP001152888">
    <property type="component" value="Unassembled WGS sequence"/>
</dbReference>
<proteinExistence type="predicted"/>
<comment type="caution">
    <text evidence="1">The sequence shown here is derived from an EMBL/GenBank/DDBJ whole genome shotgun (WGS) entry which is preliminary data.</text>
</comment>
<reference evidence="1" key="1">
    <citation type="submission" date="2022-03" db="EMBL/GenBank/DDBJ databases">
        <authorList>
            <person name="Sayadi A."/>
        </authorList>
    </citation>
    <scope>NUCLEOTIDE SEQUENCE</scope>
</reference>
<evidence type="ECO:0000313" key="2">
    <source>
        <dbReference type="Proteomes" id="UP001152888"/>
    </source>
</evidence>
<name>A0A9P0PRF2_ACAOB</name>
<protein>
    <submittedName>
        <fullName evidence="1">Uncharacterized protein</fullName>
    </submittedName>
</protein>
<sequence length="65" mass="8019">MRQYKLKCGDGSKDQRIEAEEKYRRGWQMMEVAYKVIKENRIGKFYLVSMARSNFSFKWQHRMLH</sequence>
<dbReference type="AlphaFoldDB" id="A0A9P0PRF2"/>